<dbReference type="RefSeq" id="XP_002936668.1">
    <property type="nucleotide sequence ID" value="XM_002936622.5"/>
</dbReference>
<dbReference type="PANTHER" id="PTHR11955">
    <property type="entry name" value="FATTY ACID BINDING PROTEIN"/>
    <property type="match status" value="1"/>
</dbReference>
<dbReference type="Xenbase" id="XB-GENE-5933914">
    <property type="gene designation" value="fabp4"/>
</dbReference>
<evidence type="ECO:0000256" key="1">
    <source>
        <dbReference type="ARBA" id="ARBA00008390"/>
    </source>
</evidence>
<evidence type="ECO:0000313" key="4">
    <source>
        <dbReference type="RefSeq" id="XP_002936668.1"/>
    </source>
</evidence>
<gene>
    <name evidence="4 5" type="primary">LOC100495473</name>
    <name evidence="2" type="synonym">fabp4</name>
</gene>
<dbReference type="AlphaFoldDB" id="F6YY56"/>
<dbReference type="GO" id="GO:0005504">
    <property type="term" value="F:fatty acid binding"/>
    <property type="evidence" value="ECO:0000318"/>
    <property type="project" value="GO_Central"/>
</dbReference>
<dbReference type="eggNOG" id="KOG4015">
    <property type="taxonomic scope" value="Eukaryota"/>
</dbReference>
<evidence type="ECO:0000313" key="3">
    <source>
        <dbReference type="Proteomes" id="UP000008143"/>
    </source>
</evidence>
<reference evidence="4" key="3">
    <citation type="submission" date="2025-04" db="UniProtKB">
        <authorList>
            <consortium name="RefSeq"/>
        </authorList>
    </citation>
    <scope>IDENTIFICATION</scope>
    <source>
        <strain evidence="4">Nigerian</strain>
        <tissue evidence="4">Liver and blood</tissue>
    </source>
</reference>
<dbReference type="FunFam" id="2.40.128.20:FF:000001">
    <property type="entry name" value="Fatty acid-binding protein, adipocyte"/>
    <property type="match status" value="1"/>
</dbReference>
<dbReference type="InterPro" id="IPR031259">
    <property type="entry name" value="ILBP"/>
</dbReference>
<dbReference type="GO" id="GO:0005829">
    <property type="term" value="C:cytosol"/>
    <property type="evidence" value="ECO:0000318"/>
    <property type="project" value="GO_Central"/>
</dbReference>
<dbReference type="GeneID" id="100495473"/>
<reference evidence="2" key="2">
    <citation type="submission" date="2011-07" db="UniProtKB">
        <authorList>
            <consortium name="Ensembl"/>
        </authorList>
    </citation>
    <scope>IDENTIFICATION</scope>
</reference>
<accession>F6YY56</accession>
<proteinExistence type="inferred from homology"/>
<name>F6YY56_XENTR</name>
<dbReference type="OMA" id="CIMGDVI"/>
<dbReference type="Proteomes" id="UP000008143">
    <property type="component" value="Chromosome 6"/>
</dbReference>
<comment type="similarity">
    <text evidence="1">Belongs to the calycin superfamily. Fatty-acid binding protein (FABP) family.</text>
</comment>
<dbReference type="Gene3D" id="2.40.128.20">
    <property type="match status" value="1"/>
</dbReference>
<dbReference type="GeneTree" id="ENSGT00940000160340"/>
<dbReference type="PRINTS" id="PR00178">
    <property type="entry name" value="FATTYACIDBP"/>
</dbReference>
<organism evidence="2">
    <name type="scientific">Xenopus tropicalis</name>
    <name type="common">Western clawed frog</name>
    <name type="synonym">Silurana tropicalis</name>
    <dbReference type="NCBI Taxonomy" id="8364"/>
    <lineage>
        <taxon>Eukaryota</taxon>
        <taxon>Metazoa</taxon>
        <taxon>Chordata</taxon>
        <taxon>Craniata</taxon>
        <taxon>Vertebrata</taxon>
        <taxon>Euteleostomi</taxon>
        <taxon>Amphibia</taxon>
        <taxon>Batrachia</taxon>
        <taxon>Anura</taxon>
        <taxon>Pipoidea</taxon>
        <taxon>Pipidae</taxon>
        <taxon>Xenopodinae</taxon>
        <taxon>Xenopus</taxon>
        <taxon>Silurana</taxon>
    </lineage>
</organism>
<dbReference type="HOGENOM" id="CLU_113772_0_0_1"/>
<dbReference type="Bgee" id="ENSXETG00000027251">
    <property type="expression patterns" value="Expressed in ovary and 15 other cell types or tissues"/>
</dbReference>
<dbReference type="AGR" id="Xenbase:XB-GENE-29082715"/>
<sequence length="134" mass="15178">MEALCAAWALVETDKENFDRYLTALDVPFMARKAAGALKPDVIISKEGNVIKIRSESTFKNHELCFKLNEEFDEPTPDGRKTKTTVTLENGVLVQRQKWNGKESTVTREVKDNQMVTTCIIGDIKAVRIFTKKN</sequence>
<evidence type="ECO:0000313" key="2">
    <source>
        <dbReference type="Ensembl" id="ENSXETP00000022876"/>
    </source>
</evidence>
<dbReference type="GO" id="GO:0005634">
    <property type="term" value="C:nucleus"/>
    <property type="evidence" value="ECO:0000318"/>
    <property type="project" value="GO_Central"/>
</dbReference>
<dbReference type="InterPro" id="IPR000463">
    <property type="entry name" value="Fatty_acid-bd"/>
</dbReference>
<dbReference type="PhylomeDB" id="F6YY56"/>
<protein>
    <submittedName>
        <fullName evidence="2">Fatty acid binding protein 4, adipocyte</fullName>
    </submittedName>
    <submittedName>
        <fullName evidence="4">Fatty acid-binding protein, brain</fullName>
    </submittedName>
</protein>
<dbReference type="InterPro" id="IPR012674">
    <property type="entry name" value="Calycin"/>
</dbReference>
<reference evidence="2" key="1">
    <citation type="journal article" date="2010" name="Science">
        <title>The genome of the Western clawed frog Xenopus tropicalis.</title>
        <authorList>
            <person name="Hellsten U."/>
            <person name="Harland R.M."/>
            <person name="Gilchrist M.J."/>
            <person name="Hendrix D."/>
            <person name="Jurka J."/>
            <person name="Kapitonov V."/>
            <person name="Ovcharenko I."/>
            <person name="Putnam N.H."/>
            <person name="Shu S."/>
            <person name="Taher L."/>
            <person name="Blitz I.L."/>
            <person name="Blumberg B."/>
            <person name="Dichmann D.S."/>
            <person name="Dubchak I."/>
            <person name="Amaya E."/>
            <person name="Detter J.C."/>
            <person name="Fletcher R."/>
            <person name="Gerhard D.S."/>
            <person name="Goodstein D."/>
            <person name="Graves T."/>
            <person name="Grigoriev I.V."/>
            <person name="Grimwood J."/>
            <person name="Kawashima T."/>
            <person name="Lindquist E."/>
            <person name="Lucas S.M."/>
            <person name="Mead P.E."/>
            <person name="Mitros T."/>
            <person name="Ogino H."/>
            <person name="Ohta Y."/>
            <person name="Poliakov A.V."/>
            <person name="Pollet N."/>
            <person name="Robert J."/>
            <person name="Salamov A."/>
            <person name="Sater A.K."/>
            <person name="Schmutz J."/>
            <person name="Terry A."/>
            <person name="Vize P.D."/>
            <person name="Warren W.C."/>
            <person name="Wells D."/>
            <person name="Wills A."/>
            <person name="Wilson R.K."/>
            <person name="Zimmerman L.B."/>
            <person name="Zorn A.M."/>
            <person name="Grainger R."/>
            <person name="Grammer T."/>
            <person name="Khokha M.K."/>
            <person name="Richardson P.M."/>
            <person name="Rokhsar D.S."/>
        </authorList>
    </citation>
    <scope>NUCLEOTIDE SEQUENCE [LARGE SCALE GENOMIC DNA]</scope>
    <source>
        <strain evidence="2">Nigerian</strain>
    </source>
</reference>
<dbReference type="Ensembl" id="ENSXETT00000022876">
    <property type="protein sequence ID" value="ENSXETP00000022876"/>
    <property type="gene ID" value="ENSXETG00000027251"/>
</dbReference>
<dbReference type="GO" id="GO:0015908">
    <property type="term" value="P:fatty acid transport"/>
    <property type="evidence" value="ECO:0000318"/>
    <property type="project" value="GO_Central"/>
</dbReference>
<dbReference type="OrthoDB" id="412780at2759"/>
<evidence type="ECO:0000313" key="5">
    <source>
        <dbReference type="Xenbase" id="XB-GENE-29082715"/>
    </source>
</evidence>
<keyword evidence="3" id="KW-1185">Reference proteome</keyword>
<dbReference type="KEGG" id="xtr:100495473"/>
<dbReference type="ExpressionAtlas" id="F6YY56">
    <property type="expression patterns" value="baseline"/>
</dbReference>
<dbReference type="Xenbase" id="XB-GENE-29082715">
    <property type="gene designation" value="LOC100495473"/>
</dbReference>
<dbReference type="SUPFAM" id="SSF50814">
    <property type="entry name" value="Lipocalins"/>
    <property type="match status" value="1"/>
</dbReference>